<keyword evidence="2" id="KW-1185">Reference proteome</keyword>
<dbReference type="Proteomes" id="UP000092444">
    <property type="component" value="Unassembled WGS sequence"/>
</dbReference>
<protein>
    <submittedName>
        <fullName evidence="1">Uncharacterized protein</fullName>
    </submittedName>
</protein>
<dbReference type="EnsemblMetazoa" id="GMOY002079-RA">
    <property type="protein sequence ID" value="GMOY002079-PA"/>
    <property type="gene ID" value="GMOY002079"/>
</dbReference>
<dbReference type="AlphaFoldDB" id="A0A1B0FEL4"/>
<organism evidence="1 2">
    <name type="scientific">Glossina morsitans morsitans</name>
    <name type="common">Savannah tsetse fly</name>
    <dbReference type="NCBI Taxonomy" id="37546"/>
    <lineage>
        <taxon>Eukaryota</taxon>
        <taxon>Metazoa</taxon>
        <taxon>Ecdysozoa</taxon>
        <taxon>Arthropoda</taxon>
        <taxon>Hexapoda</taxon>
        <taxon>Insecta</taxon>
        <taxon>Pterygota</taxon>
        <taxon>Neoptera</taxon>
        <taxon>Endopterygota</taxon>
        <taxon>Diptera</taxon>
        <taxon>Brachycera</taxon>
        <taxon>Muscomorpha</taxon>
        <taxon>Hippoboscoidea</taxon>
        <taxon>Glossinidae</taxon>
        <taxon>Glossina</taxon>
    </lineage>
</organism>
<evidence type="ECO:0000313" key="2">
    <source>
        <dbReference type="Proteomes" id="UP000092444"/>
    </source>
</evidence>
<sequence>MLTFGSFISYTLTCMLTVFYKRVKNNINCGRNFYTLRLYIKLEFANCLLLRYVSTAMSTIFTHTVGLSLPCYPSLSYIMSWCGCKKQPEQLKIYSSHSSHRSIQNHFVMYVCTRIIF</sequence>
<proteinExistence type="predicted"/>
<dbReference type="EMBL" id="CCAG010005922">
    <property type="status" value="NOT_ANNOTATED_CDS"/>
    <property type="molecule type" value="Genomic_DNA"/>
</dbReference>
<dbReference type="VEuPathDB" id="VectorBase:GMOY002079"/>
<name>A0A1B0FEL4_GLOMM</name>
<reference evidence="1" key="1">
    <citation type="submission" date="2020-05" db="UniProtKB">
        <authorList>
            <consortium name="EnsemblMetazoa"/>
        </authorList>
    </citation>
    <scope>IDENTIFICATION</scope>
    <source>
        <strain evidence="1">Yale</strain>
    </source>
</reference>
<accession>A0A1B0FEL4</accession>
<evidence type="ECO:0000313" key="1">
    <source>
        <dbReference type="EnsemblMetazoa" id="GMOY002079-PA"/>
    </source>
</evidence>